<sequence>MLATQYPAHMQALWEVADIDARTAGLLAKILQPFLSIGILLMIIRIVLSWYPQIPGNKLPWSIVVKPTEPVLGPTRRVIQPVGGVDISPIIWVAVLSFINEILLGPQGILNLLQRKIDVL</sequence>
<organism evidence="2 3">
    <name type="scientific">Coccomyxa subellipsoidea</name>
    <dbReference type="NCBI Taxonomy" id="248742"/>
    <lineage>
        <taxon>Eukaryota</taxon>
        <taxon>Viridiplantae</taxon>
        <taxon>Chlorophyta</taxon>
        <taxon>core chlorophytes</taxon>
        <taxon>Trebouxiophyceae</taxon>
        <taxon>Trebouxiophyceae incertae sedis</taxon>
        <taxon>Coccomyxaceae</taxon>
        <taxon>Coccomyxa</taxon>
    </lineage>
</organism>
<dbReference type="Pfam" id="PF02325">
    <property type="entry name" value="CCB3_YggT"/>
    <property type="match status" value="1"/>
</dbReference>
<evidence type="ECO:0000313" key="3">
    <source>
        <dbReference type="Proteomes" id="UP001491310"/>
    </source>
</evidence>
<name>A0ABR2YHD6_9CHLO</name>
<evidence type="ECO:0008006" key="4">
    <source>
        <dbReference type="Google" id="ProtNLM"/>
    </source>
</evidence>
<dbReference type="EMBL" id="JALJOT010000011">
    <property type="protein sequence ID" value="KAK9905481.1"/>
    <property type="molecule type" value="Genomic_DNA"/>
</dbReference>
<reference evidence="2 3" key="1">
    <citation type="journal article" date="2024" name="Nat. Commun.">
        <title>Phylogenomics reveals the evolutionary origins of lichenization in chlorophyte algae.</title>
        <authorList>
            <person name="Puginier C."/>
            <person name="Libourel C."/>
            <person name="Otte J."/>
            <person name="Skaloud P."/>
            <person name="Haon M."/>
            <person name="Grisel S."/>
            <person name="Petersen M."/>
            <person name="Berrin J.G."/>
            <person name="Delaux P.M."/>
            <person name="Dal Grande F."/>
            <person name="Keller J."/>
        </authorList>
    </citation>
    <scope>NUCLEOTIDE SEQUENCE [LARGE SCALE GENOMIC DNA]</scope>
    <source>
        <strain evidence="2 3">SAG 216-7</strain>
    </source>
</reference>
<keyword evidence="1" id="KW-0812">Transmembrane</keyword>
<evidence type="ECO:0000256" key="1">
    <source>
        <dbReference type="SAM" id="Phobius"/>
    </source>
</evidence>
<proteinExistence type="predicted"/>
<comment type="caution">
    <text evidence="2">The sequence shown here is derived from an EMBL/GenBank/DDBJ whole genome shotgun (WGS) entry which is preliminary data.</text>
</comment>
<dbReference type="Proteomes" id="UP001491310">
    <property type="component" value="Unassembled WGS sequence"/>
</dbReference>
<dbReference type="InterPro" id="IPR003425">
    <property type="entry name" value="CCB3/YggT"/>
</dbReference>
<dbReference type="PANTHER" id="PTHR33219">
    <property type="entry name" value="YLMG HOMOLOG PROTEIN 2, CHLOROPLASTIC"/>
    <property type="match status" value="1"/>
</dbReference>
<protein>
    <recommendedName>
        <fullName evidence="4">YggT family protein</fullName>
    </recommendedName>
</protein>
<dbReference type="PANTHER" id="PTHR33219:SF14">
    <property type="entry name" value="PROTEIN COFACTOR ASSEMBLY OF COMPLEX C SUBUNIT B CCB3, CHLOROPLASTIC-RELATED"/>
    <property type="match status" value="1"/>
</dbReference>
<keyword evidence="1" id="KW-1133">Transmembrane helix</keyword>
<keyword evidence="3" id="KW-1185">Reference proteome</keyword>
<feature type="transmembrane region" description="Helical" evidence="1">
    <location>
        <begin position="90"/>
        <end position="113"/>
    </location>
</feature>
<evidence type="ECO:0000313" key="2">
    <source>
        <dbReference type="EMBL" id="KAK9905481.1"/>
    </source>
</evidence>
<keyword evidence="1" id="KW-0472">Membrane</keyword>
<accession>A0ABR2YHD6</accession>
<gene>
    <name evidence="2" type="ORF">WJX75_000684</name>
</gene>
<feature type="transmembrane region" description="Helical" evidence="1">
    <location>
        <begin position="30"/>
        <end position="51"/>
    </location>
</feature>